<dbReference type="EMBL" id="VMNK01000017">
    <property type="protein sequence ID" value="TVO52304.1"/>
    <property type="molecule type" value="Genomic_DNA"/>
</dbReference>
<gene>
    <name evidence="3" type="primary">ccoS</name>
    <name evidence="3" type="ORF">FHP91_17910</name>
</gene>
<keyword evidence="2" id="KW-1133">Transmembrane helix</keyword>
<evidence type="ECO:0000313" key="4">
    <source>
        <dbReference type="Proteomes" id="UP000319502"/>
    </source>
</evidence>
<feature type="compositionally biased region" description="Basic and acidic residues" evidence="1">
    <location>
        <begin position="42"/>
        <end position="55"/>
    </location>
</feature>
<organism evidence="3 4">
    <name type="scientific">Denitromonas halophila</name>
    <dbReference type="NCBI Taxonomy" id="1629404"/>
    <lineage>
        <taxon>Bacteria</taxon>
        <taxon>Pseudomonadati</taxon>
        <taxon>Pseudomonadota</taxon>
        <taxon>Betaproteobacteria</taxon>
        <taxon>Rhodocyclales</taxon>
        <taxon>Zoogloeaceae</taxon>
        <taxon>Denitromonas</taxon>
    </lineage>
</organism>
<dbReference type="PANTHER" id="PTHR41532">
    <property type="entry name" value="FIXS PROTEIN"/>
    <property type="match status" value="1"/>
</dbReference>
<reference evidence="3 4" key="1">
    <citation type="submission" date="2019-07" db="EMBL/GenBank/DDBJ databases">
        <title>The pathways for chlorine oxyanion respiration interact through the shared metabolite chlorate.</title>
        <authorList>
            <person name="Barnum T.P."/>
            <person name="Cheng Y."/>
            <person name="Hill K.A."/>
            <person name="Lucas L.N."/>
            <person name="Carlson H.K."/>
            <person name="Coates J.D."/>
        </authorList>
    </citation>
    <scope>NUCLEOTIDE SEQUENCE [LARGE SCALE GENOMIC DNA]</scope>
    <source>
        <strain evidence="3 4">SFB-3</strain>
    </source>
</reference>
<evidence type="ECO:0000256" key="1">
    <source>
        <dbReference type="SAM" id="MobiDB-lite"/>
    </source>
</evidence>
<name>A0A557QHD5_9RHOO</name>
<dbReference type="PANTHER" id="PTHR41532:SF1">
    <property type="entry name" value="FIXS PROTEIN"/>
    <property type="match status" value="1"/>
</dbReference>
<protein>
    <submittedName>
        <fullName evidence="3">Cbb3-type cytochrome oxidase assembly protein CcoS</fullName>
    </submittedName>
</protein>
<dbReference type="Proteomes" id="UP000319502">
    <property type="component" value="Unassembled WGS sequence"/>
</dbReference>
<dbReference type="InterPro" id="IPR004714">
    <property type="entry name" value="Cyt_oxidase_maturation_cbb3"/>
</dbReference>
<keyword evidence="2" id="KW-0812">Transmembrane</keyword>
<evidence type="ECO:0000313" key="3">
    <source>
        <dbReference type="EMBL" id="TVO52304.1"/>
    </source>
</evidence>
<feature type="region of interest" description="Disordered" evidence="1">
    <location>
        <begin position="42"/>
        <end position="71"/>
    </location>
</feature>
<keyword evidence="2" id="KW-0472">Membrane</keyword>
<feature type="transmembrane region" description="Helical" evidence="2">
    <location>
        <begin position="6"/>
        <end position="24"/>
    </location>
</feature>
<feature type="compositionally biased region" description="Polar residues" evidence="1">
    <location>
        <begin position="62"/>
        <end position="71"/>
    </location>
</feature>
<dbReference type="Pfam" id="PF03597">
    <property type="entry name" value="FixS"/>
    <property type="match status" value="1"/>
</dbReference>
<sequence>MDSLYLLIPLSVLLVFVIGLLFWWSVRSGQFDDLEGPAYRMMMDDDKPPSAKDADGPAGNTPKKTGGTSAD</sequence>
<keyword evidence="4" id="KW-1185">Reference proteome</keyword>
<dbReference type="RefSeq" id="WP_144310875.1">
    <property type="nucleotide sequence ID" value="NZ_VMNK01000017.1"/>
</dbReference>
<comment type="caution">
    <text evidence="3">The sequence shown here is derived from an EMBL/GenBank/DDBJ whole genome shotgun (WGS) entry which is preliminary data.</text>
</comment>
<evidence type="ECO:0000256" key="2">
    <source>
        <dbReference type="SAM" id="Phobius"/>
    </source>
</evidence>
<accession>A0A557QHD5</accession>
<proteinExistence type="predicted"/>
<dbReference type="AlphaFoldDB" id="A0A557QHD5"/>
<dbReference type="NCBIfam" id="TIGR00847">
    <property type="entry name" value="ccoS"/>
    <property type="match status" value="1"/>
</dbReference>